<evidence type="ECO:0000256" key="3">
    <source>
        <dbReference type="SAM" id="Coils"/>
    </source>
</evidence>
<dbReference type="Pfam" id="PF03389">
    <property type="entry name" value="MobA_MobL"/>
    <property type="match status" value="1"/>
</dbReference>
<reference evidence="5 6" key="1">
    <citation type="submission" date="2021-03" db="EMBL/GenBank/DDBJ databases">
        <title>Genome Sequence of Bradyrhizobium vignae strain ISRA400.</title>
        <authorList>
            <person name="Tisa L.S."/>
            <person name="Svistoonoff S."/>
            <person name="Hocher V."/>
            <person name="Fall S."/>
            <person name="Zaiya A."/>
            <person name="Naing D."/>
            <person name="Niang N."/>
            <person name="Diouf A."/>
            <person name="Dasylva M.C."/>
            <person name="Toure O."/>
            <person name="Gueye M."/>
            <person name="Gully D."/>
            <person name="Tisseyre P."/>
            <person name="Simpson S."/>
            <person name="Morris K."/>
            <person name="Thomas W.K."/>
        </authorList>
    </citation>
    <scope>NUCLEOTIDE SEQUENCE [LARGE SCALE GENOMIC DNA]</scope>
    <source>
        <strain evidence="5 6">ISRA400</strain>
    </source>
</reference>
<sequence>MIGSLGFDMSLVQRSRGGDALWHSAYVFGGTARLADGSVVDFSKRNDVIASFIVKPEGMPAWAADYAQLWKRAVAAEKRADAQEARLFELTIPRALPRKHWVTLGRHVARTLADHGMVVQVGIHCPLASDGDINPHIHFMATMREIVDGEFARKKARHWNKIFHGNAKAFRHKMAEILNEFCRIAGVDYRVDPRSNAERGLPPAEIRLPHWHILHYKRTGQKTRAMEQRDEERAARANVARLEAECRQLERELEAARTDASAEEIASAARPQVARALPQPRAIRPDQNAAFNREPLRLVEFPMDRPKIQFAPAPIGLQEEVHSRLARNSKRLRACALLRVFVAADNPNQARNVDRAIQYCHSAVTKALVRQFANAPSRHQAAEELQALDLLEALTELDAVAWSDVELSRFENDLDALIIPYGLLWQAKASKHLRGLDRGAHQNPTI</sequence>
<protein>
    <submittedName>
        <fullName evidence="5">MobA/MobL family protein</fullName>
    </submittedName>
</protein>
<keyword evidence="3" id="KW-0175">Coiled coil</keyword>
<keyword evidence="2" id="KW-0184">Conjugation</keyword>
<evidence type="ECO:0000256" key="1">
    <source>
        <dbReference type="ARBA" id="ARBA00010873"/>
    </source>
</evidence>
<dbReference type="InterPro" id="IPR005053">
    <property type="entry name" value="MobA_MobL"/>
</dbReference>
<evidence type="ECO:0000313" key="5">
    <source>
        <dbReference type="EMBL" id="MBP0110642.1"/>
    </source>
</evidence>
<organism evidence="5 6">
    <name type="scientific">Bradyrhizobium vignae</name>
    <dbReference type="NCBI Taxonomy" id="1549949"/>
    <lineage>
        <taxon>Bacteria</taxon>
        <taxon>Pseudomonadati</taxon>
        <taxon>Pseudomonadota</taxon>
        <taxon>Alphaproteobacteria</taxon>
        <taxon>Hyphomicrobiales</taxon>
        <taxon>Nitrobacteraceae</taxon>
        <taxon>Bradyrhizobium</taxon>
    </lineage>
</organism>
<dbReference type="Proteomes" id="UP000669317">
    <property type="component" value="Unassembled WGS sequence"/>
</dbReference>
<evidence type="ECO:0000256" key="2">
    <source>
        <dbReference type="ARBA" id="ARBA00022971"/>
    </source>
</evidence>
<accession>A0ABS3ZR59</accession>
<comment type="similarity">
    <text evidence="1">Belongs to the MobA/MobL family.</text>
</comment>
<feature type="domain" description="MobA/MobL protein" evidence="4">
    <location>
        <begin position="35"/>
        <end position="201"/>
    </location>
</feature>
<evidence type="ECO:0000313" key="6">
    <source>
        <dbReference type="Proteomes" id="UP000669317"/>
    </source>
</evidence>
<keyword evidence="6" id="KW-1185">Reference proteome</keyword>
<comment type="caution">
    <text evidence="5">The sequence shown here is derived from an EMBL/GenBank/DDBJ whole genome shotgun (WGS) entry which is preliminary data.</text>
</comment>
<name>A0ABS3ZR59_9BRAD</name>
<proteinExistence type="inferred from homology"/>
<dbReference type="EMBL" id="JAGIKT010000008">
    <property type="protein sequence ID" value="MBP0110642.1"/>
    <property type="molecule type" value="Genomic_DNA"/>
</dbReference>
<dbReference type="RefSeq" id="WP_209294606.1">
    <property type="nucleotide sequence ID" value="NZ_JAGIKT010000008.1"/>
</dbReference>
<feature type="coiled-coil region" evidence="3">
    <location>
        <begin position="225"/>
        <end position="266"/>
    </location>
</feature>
<dbReference type="Gene3D" id="3.30.930.30">
    <property type="match status" value="1"/>
</dbReference>
<evidence type="ECO:0000259" key="4">
    <source>
        <dbReference type="Pfam" id="PF03389"/>
    </source>
</evidence>
<gene>
    <name evidence="5" type="ORF">JWS04_05965</name>
</gene>